<dbReference type="STRING" id="5722.A2FTY9"/>
<dbReference type="eggNOG" id="KOG1164">
    <property type="taxonomic scope" value="Eukaryota"/>
</dbReference>
<dbReference type="Pfam" id="PF00069">
    <property type="entry name" value="Pkinase"/>
    <property type="match status" value="1"/>
</dbReference>
<comment type="similarity">
    <text evidence="5">Belongs to the protein kinase superfamily.</text>
</comment>
<proteinExistence type="inferred from homology"/>
<evidence type="ECO:0000256" key="3">
    <source>
        <dbReference type="ARBA" id="ARBA00022840"/>
    </source>
</evidence>
<dbReference type="EC" id="2.7.11.1" evidence="1"/>
<keyword evidence="7" id="KW-0808">Transferase</keyword>
<dbReference type="InterPro" id="IPR050235">
    <property type="entry name" value="CK1_Ser-Thr_kinase"/>
</dbReference>
<dbReference type="Proteomes" id="UP000001542">
    <property type="component" value="Unassembled WGS sequence"/>
</dbReference>
<dbReference type="EMBL" id="DS114021">
    <property type="protein sequence ID" value="EAX91626.1"/>
    <property type="molecule type" value="Genomic_DNA"/>
</dbReference>
<dbReference type="KEGG" id="tva:4749324"/>
<dbReference type="InterPro" id="IPR008271">
    <property type="entry name" value="Ser/Thr_kinase_AS"/>
</dbReference>
<accession>A2FTY9</accession>
<dbReference type="InterPro" id="IPR000719">
    <property type="entry name" value="Prot_kinase_dom"/>
</dbReference>
<dbReference type="FunFam" id="1.10.510.10:FF:001409">
    <property type="entry name" value="CK1 family protein kinase"/>
    <property type="match status" value="1"/>
</dbReference>
<reference evidence="7" key="1">
    <citation type="submission" date="2006-10" db="EMBL/GenBank/DDBJ databases">
        <authorList>
            <person name="Amadeo P."/>
            <person name="Zhao Q."/>
            <person name="Wortman J."/>
            <person name="Fraser-Liggett C."/>
            <person name="Carlton J."/>
        </authorList>
    </citation>
    <scope>NUCLEOTIDE SEQUENCE</scope>
    <source>
        <strain evidence="7">G3</strain>
    </source>
</reference>
<keyword evidence="2 4" id="KW-0547">Nucleotide-binding</keyword>
<dbReference type="GO" id="GO:0004674">
    <property type="term" value="F:protein serine/threonine kinase activity"/>
    <property type="evidence" value="ECO:0000318"/>
    <property type="project" value="GO_Central"/>
</dbReference>
<dbReference type="RefSeq" id="XP_001304556.1">
    <property type="nucleotide sequence ID" value="XM_001304555.1"/>
</dbReference>
<keyword evidence="3 4" id="KW-0067">ATP-binding</keyword>
<dbReference type="InParanoid" id="A2FTY9"/>
<dbReference type="GO" id="GO:0005524">
    <property type="term" value="F:ATP binding"/>
    <property type="evidence" value="ECO:0007669"/>
    <property type="project" value="UniProtKB-UniRule"/>
</dbReference>
<keyword evidence="8" id="KW-1185">Reference proteome</keyword>
<dbReference type="OrthoDB" id="5979581at2759"/>
<dbReference type="SMR" id="A2FTY9"/>
<dbReference type="InterPro" id="IPR017441">
    <property type="entry name" value="Protein_kinase_ATP_BS"/>
</dbReference>
<dbReference type="GO" id="GO:0005737">
    <property type="term" value="C:cytoplasm"/>
    <property type="evidence" value="ECO:0000318"/>
    <property type="project" value="GO_Central"/>
</dbReference>
<dbReference type="VEuPathDB" id="TrichDB:TVAGG3_0764670"/>
<evidence type="ECO:0000256" key="2">
    <source>
        <dbReference type="ARBA" id="ARBA00022741"/>
    </source>
</evidence>
<name>A2FTY9_TRIV3</name>
<evidence type="ECO:0000256" key="1">
    <source>
        <dbReference type="ARBA" id="ARBA00012513"/>
    </source>
</evidence>
<dbReference type="VEuPathDB" id="TrichDB:TVAG_307020"/>
<dbReference type="GO" id="GO:0005634">
    <property type="term" value="C:nucleus"/>
    <property type="evidence" value="ECO:0000318"/>
    <property type="project" value="GO_Central"/>
</dbReference>
<evidence type="ECO:0000256" key="4">
    <source>
        <dbReference type="PROSITE-ProRule" id="PRU10141"/>
    </source>
</evidence>
<dbReference type="SUPFAM" id="SSF56112">
    <property type="entry name" value="Protein kinase-like (PK-like)"/>
    <property type="match status" value="1"/>
</dbReference>
<evidence type="ECO:0000256" key="5">
    <source>
        <dbReference type="RuleBase" id="RU000304"/>
    </source>
</evidence>
<dbReference type="PROSITE" id="PS00107">
    <property type="entry name" value="PROTEIN_KINASE_ATP"/>
    <property type="match status" value="1"/>
</dbReference>
<dbReference type="PROSITE" id="PS50011">
    <property type="entry name" value="PROTEIN_KINASE_DOM"/>
    <property type="match status" value="1"/>
</dbReference>
<dbReference type="SMART" id="SM00220">
    <property type="entry name" value="S_TKc"/>
    <property type="match status" value="1"/>
</dbReference>
<keyword evidence="5" id="KW-0723">Serine/threonine-protein kinase</keyword>
<evidence type="ECO:0000313" key="8">
    <source>
        <dbReference type="Proteomes" id="UP000001542"/>
    </source>
</evidence>
<feature type="domain" description="Protein kinase" evidence="6">
    <location>
        <begin position="19"/>
        <end position="281"/>
    </location>
</feature>
<evidence type="ECO:0000313" key="7">
    <source>
        <dbReference type="EMBL" id="EAX91626.1"/>
    </source>
</evidence>
<dbReference type="InterPro" id="IPR011009">
    <property type="entry name" value="Kinase-like_dom_sf"/>
</dbReference>
<dbReference type="PROSITE" id="PS00108">
    <property type="entry name" value="PROTEIN_KINASE_ST"/>
    <property type="match status" value="1"/>
</dbReference>
<dbReference type="PANTHER" id="PTHR11909">
    <property type="entry name" value="CASEIN KINASE-RELATED"/>
    <property type="match status" value="1"/>
</dbReference>
<organism evidence="7 8">
    <name type="scientific">Trichomonas vaginalis (strain ATCC PRA-98 / G3)</name>
    <dbReference type="NCBI Taxonomy" id="412133"/>
    <lineage>
        <taxon>Eukaryota</taxon>
        <taxon>Metamonada</taxon>
        <taxon>Parabasalia</taxon>
        <taxon>Trichomonadida</taxon>
        <taxon>Trichomonadidae</taxon>
        <taxon>Trichomonas</taxon>
    </lineage>
</organism>
<feature type="binding site" evidence="4">
    <location>
        <position position="48"/>
    </location>
    <ligand>
        <name>ATP</name>
        <dbReference type="ChEBI" id="CHEBI:30616"/>
    </ligand>
</feature>
<reference evidence="7" key="2">
    <citation type="journal article" date="2007" name="Science">
        <title>Draft genome sequence of the sexually transmitted pathogen Trichomonas vaginalis.</title>
        <authorList>
            <person name="Carlton J.M."/>
            <person name="Hirt R.P."/>
            <person name="Silva J.C."/>
            <person name="Delcher A.L."/>
            <person name="Schatz M."/>
            <person name="Zhao Q."/>
            <person name="Wortman J.R."/>
            <person name="Bidwell S.L."/>
            <person name="Alsmark U.C.M."/>
            <person name="Besteiro S."/>
            <person name="Sicheritz-Ponten T."/>
            <person name="Noel C.J."/>
            <person name="Dacks J.B."/>
            <person name="Foster P.G."/>
            <person name="Simillion C."/>
            <person name="Van de Peer Y."/>
            <person name="Miranda-Saavedra D."/>
            <person name="Barton G.J."/>
            <person name="Westrop G.D."/>
            <person name="Mueller S."/>
            <person name="Dessi D."/>
            <person name="Fiori P.L."/>
            <person name="Ren Q."/>
            <person name="Paulsen I."/>
            <person name="Zhang H."/>
            <person name="Bastida-Corcuera F.D."/>
            <person name="Simoes-Barbosa A."/>
            <person name="Brown M.T."/>
            <person name="Hayes R.D."/>
            <person name="Mukherjee M."/>
            <person name="Okumura C.Y."/>
            <person name="Schneider R."/>
            <person name="Smith A.J."/>
            <person name="Vanacova S."/>
            <person name="Villalvazo M."/>
            <person name="Haas B.J."/>
            <person name="Pertea M."/>
            <person name="Feldblyum T.V."/>
            <person name="Utterback T.R."/>
            <person name="Shu C.L."/>
            <person name="Osoegawa K."/>
            <person name="de Jong P.J."/>
            <person name="Hrdy I."/>
            <person name="Horvathova L."/>
            <person name="Zubacova Z."/>
            <person name="Dolezal P."/>
            <person name="Malik S.B."/>
            <person name="Logsdon J.M. Jr."/>
            <person name="Henze K."/>
            <person name="Gupta A."/>
            <person name="Wang C.C."/>
            <person name="Dunne R.L."/>
            <person name="Upcroft J.A."/>
            <person name="Upcroft P."/>
            <person name="White O."/>
            <person name="Salzberg S.L."/>
            <person name="Tang P."/>
            <person name="Chiu C.-H."/>
            <person name="Lee Y.-S."/>
            <person name="Embley T.M."/>
            <person name="Coombs G.H."/>
            <person name="Mottram J.C."/>
            <person name="Tachezy J."/>
            <person name="Fraser-Liggett C.M."/>
            <person name="Johnson P.J."/>
        </authorList>
    </citation>
    <scope>NUCLEOTIDE SEQUENCE [LARGE SCALE GENOMIC DNA]</scope>
    <source>
        <strain evidence="7">G3</strain>
    </source>
</reference>
<dbReference type="AlphaFoldDB" id="A2FTY9"/>
<sequence length="358" mass="40416">MEKSHQRPILSFGKIVGKYTIIKCIGQGGFGDIYLVCDSESDQAFAMKLEISEARKQSLHQEYTFMCGLQGSPHFPHMIEYGEDARNRYLVQELLGPSLSALRRCFPGGKLSLPTVLCIAQEMLRILKEFHGRGFIHNDVKPSNFLIRLGSPNFLVLIDFGLSKTYIDPKTGQPIKVRQFSGFKGTKKYASPNAHIGFDLTVRDDMYSWFYTIVELAYGVLPWSHEKEKVAIMKGKRGIRNSPAFQILPPRLQNLHAKIEDLGLFTKPDYDGWIEEIEKSFEETGLVKPTTFDWETLDTMSVMRISAIPLKVEEGKYAIEPDLYGLATDEQGHITIGMAEGNIISKKFHPVSKACNIA</sequence>
<protein>
    <recommendedName>
        <fullName evidence="1">non-specific serine/threonine protein kinase</fullName>
        <ecNumber evidence="1">2.7.11.1</ecNumber>
    </recommendedName>
</protein>
<gene>
    <name evidence="7" type="ORF">TVAG_307020</name>
</gene>
<dbReference type="GO" id="GO:0007165">
    <property type="term" value="P:signal transduction"/>
    <property type="evidence" value="ECO:0000318"/>
    <property type="project" value="GO_Central"/>
</dbReference>
<evidence type="ECO:0000259" key="6">
    <source>
        <dbReference type="PROSITE" id="PS50011"/>
    </source>
</evidence>
<dbReference type="Gene3D" id="1.10.510.10">
    <property type="entry name" value="Transferase(Phosphotransferase) domain 1"/>
    <property type="match status" value="1"/>
</dbReference>
<keyword evidence="7" id="KW-0418">Kinase</keyword>